<feature type="domain" description="B12-binding N-terminal" evidence="5">
    <location>
        <begin position="1"/>
        <end position="84"/>
    </location>
</feature>
<dbReference type="InterPro" id="IPR006158">
    <property type="entry name" value="Cobalamin-bd"/>
</dbReference>
<dbReference type="GO" id="GO:0005829">
    <property type="term" value="C:cytosol"/>
    <property type="evidence" value="ECO:0007669"/>
    <property type="project" value="TreeGrafter"/>
</dbReference>
<evidence type="ECO:0000256" key="3">
    <source>
        <dbReference type="ARBA" id="ARBA00023285"/>
    </source>
</evidence>
<evidence type="ECO:0000256" key="1">
    <source>
        <dbReference type="ARBA" id="ARBA00010854"/>
    </source>
</evidence>
<dbReference type="PROSITE" id="PS51337">
    <property type="entry name" value="B12_BINDING_NTER"/>
    <property type="match status" value="1"/>
</dbReference>
<dbReference type="STRING" id="698762.SAMN00808754_1150"/>
<evidence type="ECO:0000259" key="4">
    <source>
        <dbReference type="PROSITE" id="PS51332"/>
    </source>
</evidence>
<dbReference type="GO" id="GO:0031419">
    <property type="term" value="F:cobalamin binding"/>
    <property type="evidence" value="ECO:0007669"/>
    <property type="project" value="InterPro"/>
</dbReference>
<name>A0A1W1VPF6_9FIRM</name>
<dbReference type="InterPro" id="IPR036724">
    <property type="entry name" value="Cobalamin-bd_sf"/>
</dbReference>
<sequence length="210" mass="22549">MTLLGQLLADLQEEKVLNEVRAQLAAGKDPLQIIEECRQGMQLVGERFEQKEYFVSDLVMSAAIFSQVTELIAPHLKGEAGGPKGKVVIGTAKGDIHDIGKNIVIAMLQCHGYEVIDLGVDVEPQKFVDAVRESGAGIVGISCLLTVAFPALKETVDAFVEAGIRDRVKIMIGGAPVNEKVKEYAGADAVGRDAMAAVNLAREFLKVFSK</sequence>
<evidence type="ECO:0000313" key="6">
    <source>
        <dbReference type="EMBL" id="SMB94951.1"/>
    </source>
</evidence>
<dbReference type="PANTHER" id="PTHR45833">
    <property type="entry name" value="METHIONINE SYNTHASE"/>
    <property type="match status" value="1"/>
</dbReference>
<protein>
    <submittedName>
        <fullName evidence="6">Methanogenic corrinoid protein MtbC1</fullName>
    </submittedName>
</protein>
<dbReference type="AlphaFoldDB" id="A0A1W1VPF6"/>
<comment type="similarity">
    <text evidence="1">Belongs to the methylamine corrinoid protein family.</text>
</comment>
<organism evidence="6 7">
    <name type="scientific">Thermanaeromonas toyohensis ToBE</name>
    <dbReference type="NCBI Taxonomy" id="698762"/>
    <lineage>
        <taxon>Bacteria</taxon>
        <taxon>Bacillati</taxon>
        <taxon>Bacillota</taxon>
        <taxon>Clostridia</taxon>
        <taxon>Neomoorellales</taxon>
        <taxon>Neomoorellaceae</taxon>
        <taxon>Thermanaeromonas</taxon>
    </lineage>
</organism>
<dbReference type="RefSeq" id="WP_084664695.1">
    <property type="nucleotide sequence ID" value="NZ_LT838272.1"/>
</dbReference>
<dbReference type="Gene3D" id="1.10.1240.10">
    <property type="entry name" value="Methionine synthase domain"/>
    <property type="match status" value="1"/>
</dbReference>
<keyword evidence="3" id="KW-0170">Cobalt</keyword>
<keyword evidence="7" id="KW-1185">Reference proteome</keyword>
<dbReference type="InterPro" id="IPR050554">
    <property type="entry name" value="Met_Synthase/Corrinoid"/>
</dbReference>
<proteinExistence type="inferred from homology"/>
<dbReference type="SMART" id="SM01018">
    <property type="entry name" value="B12-binding_2"/>
    <property type="match status" value="1"/>
</dbReference>
<dbReference type="EMBL" id="LT838272">
    <property type="protein sequence ID" value="SMB94951.1"/>
    <property type="molecule type" value="Genomic_DNA"/>
</dbReference>
<dbReference type="Pfam" id="PF02310">
    <property type="entry name" value="B12-binding"/>
    <property type="match status" value="1"/>
</dbReference>
<dbReference type="SUPFAM" id="SSF47644">
    <property type="entry name" value="Methionine synthase domain"/>
    <property type="match status" value="1"/>
</dbReference>
<evidence type="ECO:0000259" key="5">
    <source>
        <dbReference type="PROSITE" id="PS51337"/>
    </source>
</evidence>
<dbReference type="InterPro" id="IPR003759">
    <property type="entry name" value="Cbl-bd_cap"/>
</dbReference>
<dbReference type="Gene3D" id="3.40.50.280">
    <property type="entry name" value="Cobalamin-binding domain"/>
    <property type="match status" value="1"/>
</dbReference>
<reference evidence="6 7" key="1">
    <citation type="submission" date="2017-04" db="EMBL/GenBank/DDBJ databases">
        <authorList>
            <person name="Afonso C.L."/>
            <person name="Miller P.J."/>
            <person name="Scott M.A."/>
            <person name="Spackman E."/>
            <person name="Goraichik I."/>
            <person name="Dimitrov K.M."/>
            <person name="Suarez D.L."/>
            <person name="Swayne D.E."/>
        </authorList>
    </citation>
    <scope>NUCLEOTIDE SEQUENCE [LARGE SCALE GENOMIC DNA]</scope>
    <source>
        <strain evidence="6 7">ToBE</strain>
    </source>
</reference>
<dbReference type="SUPFAM" id="SSF52242">
    <property type="entry name" value="Cobalamin (vitamin B12)-binding domain"/>
    <property type="match status" value="1"/>
</dbReference>
<dbReference type="Proteomes" id="UP000192569">
    <property type="component" value="Chromosome I"/>
</dbReference>
<feature type="domain" description="B12-binding" evidence="4">
    <location>
        <begin position="84"/>
        <end position="210"/>
    </location>
</feature>
<dbReference type="OrthoDB" id="9783599at2"/>
<evidence type="ECO:0000256" key="2">
    <source>
        <dbReference type="ARBA" id="ARBA00022723"/>
    </source>
</evidence>
<dbReference type="Pfam" id="PF02607">
    <property type="entry name" value="B12-binding_2"/>
    <property type="match status" value="1"/>
</dbReference>
<dbReference type="GO" id="GO:0046653">
    <property type="term" value="P:tetrahydrofolate metabolic process"/>
    <property type="evidence" value="ECO:0007669"/>
    <property type="project" value="TreeGrafter"/>
</dbReference>
<dbReference type="InterPro" id="IPR036594">
    <property type="entry name" value="Meth_synthase_dom"/>
</dbReference>
<evidence type="ECO:0000313" key="7">
    <source>
        <dbReference type="Proteomes" id="UP000192569"/>
    </source>
</evidence>
<accession>A0A1W1VPF6</accession>
<dbReference type="PANTHER" id="PTHR45833:SF1">
    <property type="entry name" value="METHIONINE SYNTHASE"/>
    <property type="match status" value="1"/>
</dbReference>
<dbReference type="PROSITE" id="PS51332">
    <property type="entry name" value="B12_BINDING"/>
    <property type="match status" value="1"/>
</dbReference>
<gene>
    <name evidence="6" type="ORF">SAMN00808754_1150</name>
</gene>
<dbReference type="GO" id="GO:0046872">
    <property type="term" value="F:metal ion binding"/>
    <property type="evidence" value="ECO:0007669"/>
    <property type="project" value="UniProtKB-KW"/>
</dbReference>
<dbReference type="GO" id="GO:0008705">
    <property type="term" value="F:methionine synthase activity"/>
    <property type="evidence" value="ECO:0007669"/>
    <property type="project" value="TreeGrafter"/>
</dbReference>
<keyword evidence="2" id="KW-0479">Metal-binding</keyword>
<dbReference type="FunFam" id="3.40.50.280:FF:000003">
    <property type="entry name" value="Dimethylamine methyltransferase corrinoid protein"/>
    <property type="match status" value="1"/>
</dbReference>
<dbReference type="GO" id="GO:0050667">
    <property type="term" value="P:homocysteine metabolic process"/>
    <property type="evidence" value="ECO:0007669"/>
    <property type="project" value="TreeGrafter"/>
</dbReference>